<dbReference type="RefSeq" id="WP_326122841.1">
    <property type="nucleotide sequence ID" value="NZ_JARSFG010000010.1"/>
</dbReference>
<gene>
    <name evidence="5" type="ORF">P9B03_07425</name>
</gene>
<dbReference type="SMART" id="SM00646">
    <property type="entry name" value="Ami_3"/>
    <property type="match status" value="1"/>
</dbReference>
<name>A0AAW9NKU2_9BACL</name>
<dbReference type="AlphaFoldDB" id="A0AAW9NKU2"/>
<evidence type="ECO:0000259" key="4">
    <source>
        <dbReference type="PROSITE" id="PS51781"/>
    </source>
</evidence>
<dbReference type="InterPro" id="IPR002508">
    <property type="entry name" value="MurNAc-LAA_cat"/>
</dbReference>
<comment type="caution">
    <text evidence="5">The sequence shown here is derived from an EMBL/GenBank/DDBJ whole genome shotgun (WGS) entry which is preliminary data.</text>
</comment>
<dbReference type="InterPro" id="IPR003646">
    <property type="entry name" value="SH3-like_bac-type"/>
</dbReference>
<dbReference type="GO" id="GO:0008745">
    <property type="term" value="F:N-acetylmuramoyl-L-alanine amidase activity"/>
    <property type="evidence" value="ECO:0007669"/>
    <property type="project" value="UniProtKB-EC"/>
</dbReference>
<keyword evidence="6" id="KW-1185">Reference proteome</keyword>
<dbReference type="EC" id="3.5.1.28" evidence="5"/>
<dbReference type="InterPro" id="IPR017293">
    <property type="entry name" value="N-acetylmuramoyl-L-ala_amidase"/>
</dbReference>
<proteinExistence type="predicted"/>
<reference evidence="5 6" key="1">
    <citation type="submission" date="2023-03" db="EMBL/GenBank/DDBJ databases">
        <title>Bacillus Genome Sequencing.</title>
        <authorList>
            <person name="Dunlap C."/>
        </authorList>
    </citation>
    <scope>NUCLEOTIDE SEQUENCE [LARGE SCALE GENOMIC DNA]</scope>
    <source>
        <strain evidence="5 6">B-59205</strain>
    </source>
</reference>
<feature type="domain" description="SH3b" evidence="4">
    <location>
        <begin position="194"/>
        <end position="257"/>
    </location>
</feature>
<dbReference type="Gene3D" id="3.40.630.40">
    <property type="entry name" value="Zn-dependent exopeptidases"/>
    <property type="match status" value="1"/>
</dbReference>
<dbReference type="PIRSF" id="PIRSF037846">
    <property type="entry name" value="Autolysin_YrvJ_prd"/>
    <property type="match status" value="1"/>
</dbReference>
<dbReference type="SMART" id="SM00287">
    <property type="entry name" value="SH3b"/>
    <property type="match status" value="4"/>
</dbReference>
<dbReference type="Pfam" id="PF08239">
    <property type="entry name" value="SH3_3"/>
    <property type="match status" value="4"/>
</dbReference>
<dbReference type="PROSITE" id="PS51781">
    <property type="entry name" value="SH3B"/>
    <property type="match status" value="4"/>
</dbReference>
<dbReference type="PANTHER" id="PTHR30404">
    <property type="entry name" value="N-ACETYLMURAMOYL-L-ALANINE AMIDASE"/>
    <property type="match status" value="1"/>
</dbReference>
<dbReference type="Proteomes" id="UP001344888">
    <property type="component" value="Unassembled WGS sequence"/>
</dbReference>
<accession>A0AAW9NKU2</accession>
<dbReference type="Pfam" id="PF01520">
    <property type="entry name" value="Amidase_3"/>
    <property type="match status" value="1"/>
</dbReference>
<keyword evidence="2" id="KW-0961">Cell wall biogenesis/degradation</keyword>
<dbReference type="EMBL" id="JARSFG010000010">
    <property type="protein sequence ID" value="MEC1178307.1"/>
    <property type="molecule type" value="Genomic_DNA"/>
</dbReference>
<dbReference type="SUPFAM" id="SSF53187">
    <property type="entry name" value="Zn-dependent exopeptidases"/>
    <property type="match status" value="1"/>
</dbReference>
<dbReference type="GO" id="GO:0009253">
    <property type="term" value="P:peptidoglycan catabolic process"/>
    <property type="evidence" value="ECO:0007669"/>
    <property type="project" value="InterPro"/>
</dbReference>
<feature type="domain" description="SH3b" evidence="4">
    <location>
        <begin position="31"/>
        <end position="92"/>
    </location>
</feature>
<evidence type="ECO:0000256" key="1">
    <source>
        <dbReference type="ARBA" id="ARBA00022801"/>
    </source>
</evidence>
<protein>
    <submittedName>
        <fullName evidence="5">N-acetylmuramoyl-L-alanine amidase</fullName>
        <ecNumber evidence="5">3.5.1.28</ecNumber>
    </submittedName>
</protein>
<dbReference type="CDD" id="cd02696">
    <property type="entry name" value="MurNAc-LAA"/>
    <property type="match status" value="1"/>
</dbReference>
<feature type="region of interest" description="Disordered" evidence="3">
    <location>
        <begin position="165"/>
        <end position="194"/>
    </location>
</feature>
<evidence type="ECO:0000313" key="5">
    <source>
        <dbReference type="EMBL" id="MEC1178307.1"/>
    </source>
</evidence>
<dbReference type="GO" id="GO:0030288">
    <property type="term" value="C:outer membrane-bounded periplasmic space"/>
    <property type="evidence" value="ECO:0007669"/>
    <property type="project" value="TreeGrafter"/>
</dbReference>
<keyword evidence="1 5" id="KW-0378">Hydrolase</keyword>
<dbReference type="Gene3D" id="2.30.30.40">
    <property type="entry name" value="SH3 Domains"/>
    <property type="match status" value="4"/>
</dbReference>
<evidence type="ECO:0000256" key="3">
    <source>
        <dbReference type="SAM" id="MobiDB-lite"/>
    </source>
</evidence>
<evidence type="ECO:0000256" key="2">
    <source>
        <dbReference type="ARBA" id="ARBA00023316"/>
    </source>
</evidence>
<organism evidence="5 6">
    <name type="scientific">Metasolibacillus meyeri</name>
    <dbReference type="NCBI Taxonomy" id="1071052"/>
    <lineage>
        <taxon>Bacteria</taxon>
        <taxon>Bacillati</taxon>
        <taxon>Bacillota</taxon>
        <taxon>Bacilli</taxon>
        <taxon>Bacillales</taxon>
        <taxon>Caryophanaceae</taxon>
        <taxon>Metasolibacillus</taxon>
    </lineage>
</organism>
<feature type="domain" description="SH3b" evidence="4">
    <location>
        <begin position="100"/>
        <end position="164"/>
    </location>
</feature>
<dbReference type="GO" id="GO:0071555">
    <property type="term" value="P:cell wall organization"/>
    <property type="evidence" value="ECO:0007669"/>
    <property type="project" value="UniProtKB-KW"/>
</dbReference>
<sequence length="526" mass="58228">MKKAFILWTICIMLILTMVPPTTTHSVKAAKDDYIVNAEILYLREGPGLSYPILETLKEGQLLSSVEERGDWMHVTVNSKEGWVAKWLIKQATVSEQPNTNQQVVIAQVDKLNVRSEPSLSATVLTQLSLGTEAQLLGQQQEWAEIQYGNVIGWVSTLYITVNDKQPTPAPEQEQNQEQKEAKQPSTDTVENDPNTFTIVVDSVNVRKKASSTSKILGVATKDQQYKVLSRKNNWVEIQYSKKKSGWIYSFYGTFTVQQETPADPLTPITESVTIIYNGTNLREQASTSSAVVHRADAGQQYTIIEKEGEWYKVAVGEKEAYVANWVVSASQNEANKANTPKARKEGTLQGLTIVIDPGHGGNDPGTTGVRGTYEKGLTLQTAELLKSKLRAAGANVELTREADVFVDLRKRIAVGHQANADAFISLHYDANEVSSVTGFTTYYYGDTNRGLAQAVQQGLEGTVNLRSRGAQFGNFLVLRENHQKAILIELGYLSNAAEEATITTDYYREQATLGIYQGLLAYFNQ</sequence>
<feature type="domain" description="SH3b" evidence="4">
    <location>
        <begin position="270"/>
        <end position="331"/>
    </location>
</feature>
<evidence type="ECO:0000313" key="6">
    <source>
        <dbReference type="Proteomes" id="UP001344888"/>
    </source>
</evidence>
<dbReference type="PANTHER" id="PTHR30404:SF0">
    <property type="entry name" value="N-ACETYLMURAMOYL-L-ALANINE AMIDASE AMIC"/>
    <property type="match status" value="1"/>
</dbReference>
<dbReference type="InterPro" id="IPR050695">
    <property type="entry name" value="N-acetylmuramoyl_amidase_3"/>
</dbReference>